<evidence type="ECO:0000259" key="4">
    <source>
        <dbReference type="Pfam" id="PF13649"/>
    </source>
</evidence>
<dbReference type="PROSITE" id="PS50005">
    <property type="entry name" value="TPR"/>
    <property type="match status" value="1"/>
</dbReference>
<keyword evidence="3" id="KW-0802">TPR repeat</keyword>
<dbReference type="Proteomes" id="UP001056291">
    <property type="component" value="Chromosome"/>
</dbReference>
<evidence type="ECO:0000256" key="1">
    <source>
        <dbReference type="ARBA" id="ARBA00022603"/>
    </source>
</evidence>
<evidence type="ECO:0000256" key="3">
    <source>
        <dbReference type="PROSITE-ProRule" id="PRU00339"/>
    </source>
</evidence>
<proteinExistence type="predicted"/>
<dbReference type="GO" id="GO:0032259">
    <property type="term" value="P:methylation"/>
    <property type="evidence" value="ECO:0007669"/>
    <property type="project" value="UniProtKB-KW"/>
</dbReference>
<dbReference type="Pfam" id="PF13181">
    <property type="entry name" value="TPR_8"/>
    <property type="match status" value="1"/>
</dbReference>
<evidence type="ECO:0000313" key="6">
    <source>
        <dbReference type="Proteomes" id="UP001056291"/>
    </source>
</evidence>
<reference evidence="5" key="1">
    <citation type="submission" date="2022-06" db="EMBL/GenBank/DDBJ databases">
        <title>Sneathiella actinostolidae sp. nov., isolated from a sea anemonein the Western Pacific Ocean.</title>
        <authorList>
            <person name="Wei M.J."/>
        </authorList>
    </citation>
    <scope>NUCLEOTIDE SEQUENCE</scope>
    <source>
        <strain evidence="5">PHK-P5</strain>
    </source>
</reference>
<accession>A0ABY4WCB3</accession>
<feature type="repeat" description="TPR" evidence="3">
    <location>
        <begin position="68"/>
        <end position="101"/>
    </location>
</feature>
<protein>
    <submittedName>
        <fullName evidence="5">Methyltransferase domain-containing protein</fullName>
    </submittedName>
</protein>
<dbReference type="InterPro" id="IPR029063">
    <property type="entry name" value="SAM-dependent_MTases_sf"/>
</dbReference>
<dbReference type="PANTHER" id="PTHR43861">
    <property type="entry name" value="TRANS-ACONITATE 2-METHYLTRANSFERASE-RELATED"/>
    <property type="match status" value="1"/>
</dbReference>
<keyword evidence="2" id="KW-0808">Transferase</keyword>
<dbReference type="SUPFAM" id="SSF53335">
    <property type="entry name" value="S-adenosyl-L-methionine-dependent methyltransferases"/>
    <property type="match status" value="1"/>
</dbReference>
<gene>
    <name evidence="5" type="ORF">NBZ79_07830</name>
</gene>
<name>A0ABY4WCB3_9PROT</name>
<dbReference type="RefSeq" id="WP_251937133.1">
    <property type="nucleotide sequence ID" value="NZ_CP098747.1"/>
</dbReference>
<dbReference type="Pfam" id="PF13649">
    <property type="entry name" value="Methyltransf_25"/>
    <property type="match status" value="1"/>
</dbReference>
<keyword evidence="1 5" id="KW-0489">Methyltransferase</keyword>
<dbReference type="EMBL" id="CP098747">
    <property type="protein sequence ID" value="USG62884.1"/>
    <property type="molecule type" value="Genomic_DNA"/>
</dbReference>
<feature type="domain" description="Methyltransferase" evidence="4">
    <location>
        <begin position="401"/>
        <end position="496"/>
    </location>
</feature>
<dbReference type="SMART" id="SM00028">
    <property type="entry name" value="TPR"/>
    <property type="match status" value="3"/>
</dbReference>
<dbReference type="InterPro" id="IPR011990">
    <property type="entry name" value="TPR-like_helical_dom_sf"/>
</dbReference>
<dbReference type="CDD" id="cd02440">
    <property type="entry name" value="AdoMet_MTases"/>
    <property type="match status" value="1"/>
</dbReference>
<keyword evidence="6" id="KW-1185">Reference proteome</keyword>
<dbReference type="InterPro" id="IPR019734">
    <property type="entry name" value="TPR_rpt"/>
</dbReference>
<dbReference type="Gene3D" id="3.40.50.150">
    <property type="entry name" value="Vaccinia Virus protein VP39"/>
    <property type="match status" value="1"/>
</dbReference>
<sequence length="640" mass="70843">MPVAHRLRNCRLETGVFLAGRQLMRPPAINMIKVKQQMGEAVQLQRQGLTDAAAEAYRKVLKIDSSIAPAHYNLALMLKNQGKSSAADKAFKAALKCDPDYALAYSAYARFLGERGRGREAVQCLSKAAQLQEYPAVTLQELADQIEFAGQTDLGNAGDKALVLCLGRTDVASDGMILNILARLRRQPILKKLLMPGISNSDLDTFLKDEKNLRKFSKVFSEPVIAACLAQIILPDPEIEQLVSVCCGSAGLLSILDDEGLAILALQRDLTEYIRDVPLVELGEEGLRGALLEALQAPLEPAKAAILLQEHQAVLENRPWTRELLVRQGIQKQREQELAAGFAGTSVVRDKISQAVQAQYEESPYPRWRGLRHGGDVTLPALVKRLFPRIGQKPVATKPNILIAGCGTGRHALRTAIRVQDANLTALDLSTMSLAYGARQAEEMGIEQITFRQADIAALPKDLGQFDLIECCGVLHHMADPVGAWAGLLAHLAHNGVMKIALYSEQARQDVVAVHEMVADHKKLTLADIRGLRQEIQTLELEHPASAVSRELDFYSLSGCRDFLFHQQEQRFDLPSLDNTLSELELEFMGFEFVASQPLIAYAQAYPEDPSAQNLVNWATVEKDNPDLFRGMYQFWCRRK</sequence>
<dbReference type="InterPro" id="IPR041698">
    <property type="entry name" value="Methyltransf_25"/>
</dbReference>
<dbReference type="GO" id="GO:0008168">
    <property type="term" value="F:methyltransferase activity"/>
    <property type="evidence" value="ECO:0007669"/>
    <property type="project" value="UniProtKB-KW"/>
</dbReference>
<organism evidence="5 6">
    <name type="scientific">Sneathiella marina</name>
    <dbReference type="NCBI Taxonomy" id="2950108"/>
    <lineage>
        <taxon>Bacteria</taxon>
        <taxon>Pseudomonadati</taxon>
        <taxon>Pseudomonadota</taxon>
        <taxon>Alphaproteobacteria</taxon>
        <taxon>Sneathiellales</taxon>
        <taxon>Sneathiellaceae</taxon>
        <taxon>Sneathiella</taxon>
    </lineage>
</organism>
<dbReference type="SUPFAM" id="SSF48452">
    <property type="entry name" value="TPR-like"/>
    <property type="match status" value="1"/>
</dbReference>
<dbReference type="PANTHER" id="PTHR43861:SF1">
    <property type="entry name" value="TRANS-ACONITATE 2-METHYLTRANSFERASE"/>
    <property type="match status" value="1"/>
</dbReference>
<evidence type="ECO:0000313" key="5">
    <source>
        <dbReference type="EMBL" id="USG62884.1"/>
    </source>
</evidence>
<dbReference type="Gene3D" id="1.25.40.10">
    <property type="entry name" value="Tetratricopeptide repeat domain"/>
    <property type="match status" value="1"/>
</dbReference>
<evidence type="ECO:0000256" key="2">
    <source>
        <dbReference type="ARBA" id="ARBA00022679"/>
    </source>
</evidence>